<dbReference type="EMBL" id="JAQHXR010000001">
    <property type="protein sequence ID" value="MDA3968454.1"/>
    <property type="molecule type" value="Genomic_DNA"/>
</dbReference>
<evidence type="ECO:0000256" key="2">
    <source>
        <dbReference type="ARBA" id="ARBA00022475"/>
    </source>
</evidence>
<evidence type="ECO:0000313" key="10">
    <source>
        <dbReference type="EMBL" id="MDA3968454.1"/>
    </source>
</evidence>
<evidence type="ECO:0000259" key="9">
    <source>
        <dbReference type="PROSITE" id="PS50893"/>
    </source>
</evidence>
<keyword evidence="11" id="KW-1185">Reference proteome</keyword>
<dbReference type="InterPro" id="IPR027417">
    <property type="entry name" value="P-loop_NTPase"/>
</dbReference>
<dbReference type="GO" id="GO:0005524">
    <property type="term" value="F:ATP binding"/>
    <property type="evidence" value="ECO:0007669"/>
    <property type="project" value="UniProtKB-KW"/>
</dbReference>
<dbReference type="PROSITE" id="PS00211">
    <property type="entry name" value="ABC_TRANSPORTER_1"/>
    <property type="match status" value="1"/>
</dbReference>
<gene>
    <name evidence="10" type="ORF">PF021_02050</name>
</gene>
<keyword evidence="4" id="KW-0547">Nucleotide-binding</keyword>
<dbReference type="RefSeq" id="WP_271020744.1">
    <property type="nucleotide sequence ID" value="NZ_JAQHXR010000001.1"/>
</dbReference>
<organism evidence="10 11">
    <name type="scientific">Helicobacter ibis</name>
    <dbReference type="NCBI Taxonomy" id="2962633"/>
    <lineage>
        <taxon>Bacteria</taxon>
        <taxon>Pseudomonadati</taxon>
        <taxon>Campylobacterota</taxon>
        <taxon>Epsilonproteobacteria</taxon>
        <taxon>Campylobacterales</taxon>
        <taxon>Helicobacteraceae</taxon>
        <taxon>Helicobacter</taxon>
    </lineage>
</organism>
<reference evidence="10 11" key="1">
    <citation type="submission" date="2023-01" db="EMBL/GenBank/DDBJ databases">
        <title>Description of Helicobacter ibis sp. nov. isolated from faecal droppings of black-faced ibis (Theristicus melanopis).</title>
        <authorList>
            <person name="Lopez-Cantillo M."/>
            <person name="Vidal-Veuthey B."/>
            <person name="Mella A."/>
            <person name="De La Haba R."/>
            <person name="Collado L."/>
        </authorList>
    </citation>
    <scope>NUCLEOTIDE SEQUENCE [LARGE SCALE GENOMIC DNA]</scope>
    <source>
        <strain evidence="10 11">A82</strain>
    </source>
</reference>
<dbReference type="PANTHER" id="PTHR42781:SF4">
    <property type="entry name" value="SPERMIDINE_PUTRESCINE IMPORT ATP-BINDING PROTEIN POTA"/>
    <property type="match status" value="1"/>
</dbReference>
<keyword evidence="7" id="KW-0406">Ion transport</keyword>
<dbReference type="SMART" id="SM00382">
    <property type="entry name" value="AAA"/>
    <property type="match status" value="1"/>
</dbReference>
<evidence type="ECO:0000256" key="4">
    <source>
        <dbReference type="ARBA" id="ARBA00022741"/>
    </source>
</evidence>
<protein>
    <submittedName>
        <fullName evidence="10">ABC transporter ATP-binding protein</fullName>
    </submittedName>
</protein>
<evidence type="ECO:0000256" key="5">
    <source>
        <dbReference type="ARBA" id="ARBA00022840"/>
    </source>
</evidence>
<dbReference type="InterPro" id="IPR015853">
    <property type="entry name" value="ABC_transpr_FbpC"/>
</dbReference>
<dbReference type="InterPro" id="IPR003593">
    <property type="entry name" value="AAA+_ATPase"/>
</dbReference>
<dbReference type="InterPro" id="IPR003439">
    <property type="entry name" value="ABC_transporter-like_ATP-bd"/>
</dbReference>
<dbReference type="InterPro" id="IPR050093">
    <property type="entry name" value="ABC_SmlMolc_Importer"/>
</dbReference>
<dbReference type="Proteomes" id="UP001210261">
    <property type="component" value="Unassembled WGS sequence"/>
</dbReference>
<dbReference type="InterPro" id="IPR017871">
    <property type="entry name" value="ABC_transporter-like_CS"/>
</dbReference>
<comment type="caution">
    <text evidence="10">The sequence shown here is derived from an EMBL/GenBank/DDBJ whole genome shotgun (WGS) entry which is preliminary data.</text>
</comment>
<keyword evidence="5 10" id="KW-0067">ATP-binding</keyword>
<evidence type="ECO:0000256" key="3">
    <source>
        <dbReference type="ARBA" id="ARBA00022496"/>
    </source>
</evidence>
<accession>A0ABT4VCN3</accession>
<evidence type="ECO:0000256" key="7">
    <source>
        <dbReference type="ARBA" id="ARBA00023065"/>
    </source>
</evidence>
<dbReference type="Gene3D" id="3.40.50.300">
    <property type="entry name" value="P-loop containing nucleotide triphosphate hydrolases"/>
    <property type="match status" value="1"/>
</dbReference>
<keyword evidence="1" id="KW-0813">Transport</keyword>
<name>A0ABT4VCN3_9HELI</name>
<proteinExistence type="predicted"/>
<evidence type="ECO:0000313" key="11">
    <source>
        <dbReference type="Proteomes" id="UP001210261"/>
    </source>
</evidence>
<sequence>MAILKINNIYKSFGKTDVLNGVNLSLEHGEIISILGESGCGKSSFLGAISGFFSIDGGEIYIKDCLVSSKDRCISPQNRNVGILFQDYALFPHLSVRDNICFGILQLTKQEQKKRLDEVIDILQISSLLDRYPNELSGGQAQRVALARTIVFRPTIILFDEPFSNLNHTLSVQMRRDIKAIIRDHNLSAIFVTHDKDDAFFLSDNIALMKNGKIIDTGSPNTLYHNPKTMEVALFLGNASFIHNCENMPYELVKFLEKKNFIVRTCDFCLSTSKTDIPVEVIESVFYGDYYEITLNLFGNIISINSSKDVKSGEILYLKLAN</sequence>
<evidence type="ECO:0000256" key="1">
    <source>
        <dbReference type="ARBA" id="ARBA00022448"/>
    </source>
</evidence>
<dbReference type="CDD" id="cd03259">
    <property type="entry name" value="ABC_Carb_Solutes_like"/>
    <property type="match status" value="1"/>
</dbReference>
<keyword evidence="2" id="KW-1003">Cell membrane</keyword>
<keyword evidence="6" id="KW-0408">Iron</keyword>
<keyword evidence="3" id="KW-0410">Iron transport</keyword>
<evidence type="ECO:0000256" key="8">
    <source>
        <dbReference type="ARBA" id="ARBA00023136"/>
    </source>
</evidence>
<keyword evidence="8" id="KW-0472">Membrane</keyword>
<evidence type="ECO:0000256" key="6">
    <source>
        <dbReference type="ARBA" id="ARBA00023004"/>
    </source>
</evidence>
<dbReference type="PANTHER" id="PTHR42781">
    <property type="entry name" value="SPERMIDINE/PUTRESCINE IMPORT ATP-BINDING PROTEIN POTA"/>
    <property type="match status" value="1"/>
</dbReference>
<dbReference type="SUPFAM" id="SSF52540">
    <property type="entry name" value="P-loop containing nucleoside triphosphate hydrolases"/>
    <property type="match status" value="1"/>
</dbReference>
<dbReference type="PROSITE" id="PS50893">
    <property type="entry name" value="ABC_TRANSPORTER_2"/>
    <property type="match status" value="1"/>
</dbReference>
<feature type="domain" description="ABC transporter" evidence="9">
    <location>
        <begin position="4"/>
        <end position="236"/>
    </location>
</feature>
<dbReference type="Pfam" id="PF00005">
    <property type="entry name" value="ABC_tran"/>
    <property type="match status" value="1"/>
</dbReference>